<feature type="region of interest" description="Disordered" evidence="1">
    <location>
        <begin position="139"/>
        <end position="173"/>
    </location>
</feature>
<accession>A0A9P0F0I9</accession>
<proteinExistence type="predicted"/>
<dbReference type="AlphaFoldDB" id="A0A9P0F0I9"/>
<name>A0A9P0F0I9_BEMTA</name>
<gene>
    <name evidence="3" type="ORF">BEMITA_LOCUS5846</name>
</gene>
<keyword evidence="2" id="KW-0732">Signal</keyword>
<keyword evidence="4" id="KW-1185">Reference proteome</keyword>
<evidence type="ECO:0000313" key="4">
    <source>
        <dbReference type="Proteomes" id="UP001152759"/>
    </source>
</evidence>
<sequence>MLRQVCSAVITLTVLHFIKAVAPDFSAWGITSAPDSDDAGSTLFLGTMVENDEIIYETVVEKRIKRNRIAAHTVEFPERRKTNKKIINFIAAVDCNHKVQGQPPEVLEGGINQTHVTILLKSFKGKSLYYVIHIRGLEPGDNPGKPRTPPTWTGPKNYTRKSKLRATTPLSTS</sequence>
<feature type="signal peptide" evidence="2">
    <location>
        <begin position="1"/>
        <end position="20"/>
    </location>
</feature>
<evidence type="ECO:0008006" key="5">
    <source>
        <dbReference type="Google" id="ProtNLM"/>
    </source>
</evidence>
<organism evidence="3 4">
    <name type="scientific">Bemisia tabaci</name>
    <name type="common">Sweetpotato whitefly</name>
    <name type="synonym">Aleurodes tabaci</name>
    <dbReference type="NCBI Taxonomy" id="7038"/>
    <lineage>
        <taxon>Eukaryota</taxon>
        <taxon>Metazoa</taxon>
        <taxon>Ecdysozoa</taxon>
        <taxon>Arthropoda</taxon>
        <taxon>Hexapoda</taxon>
        <taxon>Insecta</taxon>
        <taxon>Pterygota</taxon>
        <taxon>Neoptera</taxon>
        <taxon>Paraneoptera</taxon>
        <taxon>Hemiptera</taxon>
        <taxon>Sternorrhyncha</taxon>
        <taxon>Aleyrodoidea</taxon>
        <taxon>Aleyrodidae</taxon>
        <taxon>Aleyrodinae</taxon>
        <taxon>Bemisia</taxon>
    </lineage>
</organism>
<dbReference type="Proteomes" id="UP001152759">
    <property type="component" value="Chromosome 3"/>
</dbReference>
<protein>
    <recommendedName>
        <fullName evidence="5">Cystatin domain-containing protein</fullName>
    </recommendedName>
</protein>
<dbReference type="Pfam" id="PF15868">
    <property type="entry name" value="MBF2"/>
    <property type="match status" value="1"/>
</dbReference>
<dbReference type="EMBL" id="OU963864">
    <property type="protein sequence ID" value="CAH0386772.1"/>
    <property type="molecule type" value="Genomic_DNA"/>
</dbReference>
<reference evidence="3" key="1">
    <citation type="submission" date="2021-12" db="EMBL/GenBank/DDBJ databases">
        <authorList>
            <person name="King R."/>
        </authorList>
    </citation>
    <scope>NUCLEOTIDE SEQUENCE</scope>
</reference>
<feature type="chain" id="PRO_5040360382" description="Cystatin domain-containing protein" evidence="2">
    <location>
        <begin position="21"/>
        <end position="173"/>
    </location>
</feature>
<dbReference type="InterPro" id="IPR031734">
    <property type="entry name" value="MBF2"/>
</dbReference>
<evidence type="ECO:0000256" key="1">
    <source>
        <dbReference type="SAM" id="MobiDB-lite"/>
    </source>
</evidence>
<evidence type="ECO:0000313" key="3">
    <source>
        <dbReference type="EMBL" id="CAH0386772.1"/>
    </source>
</evidence>
<evidence type="ECO:0000256" key="2">
    <source>
        <dbReference type="SAM" id="SignalP"/>
    </source>
</evidence>